<sequence length="92" mass="10192">MQPTIELPEAWKAVSQPPSLFCRYEFKSYAQTREFLDGLAVLSEETRLFPDLGFARTFVNITLRGRDGAAPGVAEIDYARRAAVLAAAWTGP</sequence>
<accession>A0ABS5G7J3</accession>
<evidence type="ECO:0000313" key="2">
    <source>
        <dbReference type="Proteomes" id="UP001314635"/>
    </source>
</evidence>
<comment type="caution">
    <text evidence="1">The sequence shown here is derived from an EMBL/GenBank/DDBJ whole genome shotgun (WGS) entry which is preliminary data.</text>
</comment>
<protein>
    <submittedName>
        <fullName evidence="1">4a-hydroxytetrahydrobiopterin dehydratase</fullName>
    </submittedName>
</protein>
<proteinExistence type="predicted"/>
<dbReference type="InterPro" id="IPR036428">
    <property type="entry name" value="PCD_sf"/>
</dbReference>
<name>A0ABS5G7J3_9BRAD</name>
<dbReference type="RefSeq" id="WP_172236864.1">
    <property type="nucleotide sequence ID" value="NZ_JABFDP010000012.1"/>
</dbReference>
<evidence type="ECO:0000313" key="1">
    <source>
        <dbReference type="EMBL" id="MBR1137034.1"/>
    </source>
</evidence>
<reference evidence="2" key="1">
    <citation type="journal article" date="2021" name="ISME J.">
        <title>Evolutionary origin and ecological implication of a unique nif island in free-living Bradyrhizobium lineages.</title>
        <authorList>
            <person name="Tao J."/>
        </authorList>
    </citation>
    <scope>NUCLEOTIDE SEQUENCE [LARGE SCALE GENOMIC DNA]</scope>
    <source>
        <strain evidence="2">SZCCT0094</strain>
    </source>
</reference>
<dbReference type="SUPFAM" id="SSF55248">
    <property type="entry name" value="PCD-like"/>
    <property type="match status" value="1"/>
</dbReference>
<gene>
    <name evidence="1" type="ORF">JQ619_14765</name>
</gene>
<organism evidence="1 2">
    <name type="scientific">Bradyrhizobium denitrificans</name>
    <dbReference type="NCBI Taxonomy" id="2734912"/>
    <lineage>
        <taxon>Bacteria</taxon>
        <taxon>Pseudomonadati</taxon>
        <taxon>Pseudomonadota</taxon>
        <taxon>Alphaproteobacteria</taxon>
        <taxon>Hyphomicrobiales</taxon>
        <taxon>Nitrobacteraceae</taxon>
        <taxon>Bradyrhizobium</taxon>
    </lineage>
</organism>
<keyword evidence="2" id="KW-1185">Reference proteome</keyword>
<dbReference type="EMBL" id="JAFCLK010000012">
    <property type="protein sequence ID" value="MBR1137034.1"/>
    <property type="molecule type" value="Genomic_DNA"/>
</dbReference>
<dbReference type="Gene3D" id="3.30.1360.20">
    <property type="entry name" value="Transcriptional coactivator/pterin dehydratase"/>
    <property type="match status" value="1"/>
</dbReference>
<dbReference type="Proteomes" id="UP001314635">
    <property type="component" value="Unassembled WGS sequence"/>
</dbReference>